<dbReference type="GO" id="GO:0005886">
    <property type="term" value="C:plasma membrane"/>
    <property type="evidence" value="ECO:0007669"/>
    <property type="project" value="TreeGrafter"/>
</dbReference>
<protein>
    <submittedName>
        <fullName evidence="2">Polyketide synthase modules and related proteins</fullName>
    </submittedName>
</protein>
<dbReference type="PANTHER" id="PTHR22754:SF32">
    <property type="entry name" value="DISCO-INTERACTING PROTEIN 2"/>
    <property type="match status" value="1"/>
</dbReference>
<dbReference type="Gene3D" id="3.40.50.12780">
    <property type="entry name" value="N-terminal domain of ligase-like"/>
    <property type="match status" value="1"/>
</dbReference>
<dbReference type="PROSITE" id="PS00455">
    <property type="entry name" value="AMP_BINDING"/>
    <property type="match status" value="1"/>
</dbReference>
<dbReference type="Gene3D" id="1.10.1200.10">
    <property type="entry name" value="ACP-like"/>
    <property type="match status" value="1"/>
</dbReference>
<dbReference type="Pfam" id="PF00550">
    <property type="entry name" value="PP-binding"/>
    <property type="match status" value="1"/>
</dbReference>
<dbReference type="PANTHER" id="PTHR22754">
    <property type="entry name" value="DISCO-INTERACTING PROTEIN 2 DIP2 -RELATED"/>
    <property type="match status" value="1"/>
</dbReference>
<dbReference type="InterPro" id="IPR036736">
    <property type="entry name" value="ACP-like_sf"/>
</dbReference>
<dbReference type="InterPro" id="IPR009081">
    <property type="entry name" value="PP-bd_ACP"/>
</dbReference>
<evidence type="ECO:0000259" key="1">
    <source>
        <dbReference type="PROSITE" id="PS50075"/>
    </source>
</evidence>
<dbReference type="Gene3D" id="3.30.300.30">
    <property type="match status" value="1"/>
</dbReference>
<reference evidence="2" key="1">
    <citation type="submission" date="2018-06" db="EMBL/GenBank/DDBJ databases">
        <authorList>
            <person name="Zhirakovskaya E."/>
        </authorList>
    </citation>
    <scope>NUCLEOTIDE SEQUENCE</scope>
</reference>
<dbReference type="SUPFAM" id="SSF56801">
    <property type="entry name" value="Acetyl-CoA synthetase-like"/>
    <property type="match status" value="1"/>
</dbReference>
<name>A0A3B0W9P1_9ZZZZ</name>
<accession>A0A3B0W9P1</accession>
<dbReference type="GO" id="GO:0070566">
    <property type="term" value="F:adenylyltransferase activity"/>
    <property type="evidence" value="ECO:0007669"/>
    <property type="project" value="TreeGrafter"/>
</dbReference>
<dbReference type="InterPro" id="IPR000873">
    <property type="entry name" value="AMP-dep_synth/lig_dom"/>
</dbReference>
<organism evidence="2">
    <name type="scientific">hydrothermal vent metagenome</name>
    <dbReference type="NCBI Taxonomy" id="652676"/>
    <lineage>
        <taxon>unclassified sequences</taxon>
        <taxon>metagenomes</taxon>
        <taxon>ecological metagenomes</taxon>
    </lineage>
</organism>
<sequence>MSFETLPQALEKTLGKNVDNSLVINYLRSGNEETYVNFQDLKTRALGILFNLQKCGINAGDQLIILTENNEFFLDVFWAGLYGGIIPVPVATANNNEHRLKLLRIFKQLESPWLYTDNKTFEQLFTFCQSNDMVTEAEQLNSKAIIIESIDDISQAGKQYSIQADDTAFIQFSSGSTSEPKGVVLTHKNILTNITAIIEGAKITQQDKLFSWMPLTHDMGMIGFHLTAIVIGIDHTIMDTSVFVRRPLLWLLSASEKKSTILCSPNFGYKHFLKVYESKGIEPIDLSNVRLIFNGAEPISLEICNQFMNAMADFSLKPNVMFPVYGLAEASLAVSFPDPKAPIESITLNRQQLAIGDTINITDNRNAMEFVLTGKPIRDCHVRISDEENNILTNNVVGKIQLKGDNVTKGYYRADEINAQLITDDGWLDTGDLGAFINDQLIITGRIKDIIFINGFNFYSHDLENILHSIEGLELGKVVATGIRKSDNAEDALIIFILHRSDTESFVPTIKTVRKTINEIIGVEVQQVLAIKRVPKTTSGKIQRHVLNEEYLNGDFDAQIKQIQNLSLYEEADSSVEFDSSTLSGQIIQICNAIIEDKTISLNDNLFEIGISSLALAEIHEQLEELFPGQIEISDLFDYPTVAELSSFLESKTT</sequence>
<feature type="domain" description="Carrier" evidence="1">
    <location>
        <begin position="578"/>
        <end position="653"/>
    </location>
</feature>
<gene>
    <name evidence="2" type="ORF">MNBD_GAMMA06-1173</name>
</gene>
<dbReference type="EMBL" id="UOFD01000050">
    <property type="protein sequence ID" value="VAW52648.1"/>
    <property type="molecule type" value="Genomic_DNA"/>
</dbReference>
<evidence type="ECO:0000313" key="2">
    <source>
        <dbReference type="EMBL" id="VAW52648.1"/>
    </source>
</evidence>
<dbReference type="InterPro" id="IPR045851">
    <property type="entry name" value="AMP-bd_C_sf"/>
</dbReference>
<proteinExistence type="predicted"/>
<dbReference type="InterPro" id="IPR020845">
    <property type="entry name" value="AMP-binding_CS"/>
</dbReference>
<dbReference type="InterPro" id="IPR042099">
    <property type="entry name" value="ANL_N_sf"/>
</dbReference>
<dbReference type="SUPFAM" id="SSF47336">
    <property type="entry name" value="ACP-like"/>
    <property type="match status" value="1"/>
</dbReference>
<dbReference type="PROSITE" id="PS50075">
    <property type="entry name" value="CARRIER"/>
    <property type="match status" value="1"/>
</dbReference>
<dbReference type="GO" id="GO:0006633">
    <property type="term" value="P:fatty acid biosynthetic process"/>
    <property type="evidence" value="ECO:0007669"/>
    <property type="project" value="TreeGrafter"/>
</dbReference>
<dbReference type="AlphaFoldDB" id="A0A3B0W9P1"/>
<dbReference type="Pfam" id="PF00501">
    <property type="entry name" value="AMP-binding"/>
    <property type="match status" value="1"/>
</dbReference>